<evidence type="ECO:0000313" key="1">
    <source>
        <dbReference type="EnsemblMetazoa" id="GPPI021206-PA"/>
    </source>
</evidence>
<keyword evidence="2" id="KW-1185">Reference proteome</keyword>
<dbReference type="VEuPathDB" id="VectorBase:GPPI021206"/>
<protein>
    <submittedName>
        <fullName evidence="1">Uncharacterized protein</fullName>
    </submittedName>
</protein>
<reference evidence="2" key="1">
    <citation type="submission" date="2015-01" db="EMBL/GenBank/DDBJ databases">
        <authorList>
            <person name="Aksoy S."/>
            <person name="Warren W."/>
            <person name="Wilson R.K."/>
        </authorList>
    </citation>
    <scope>NUCLEOTIDE SEQUENCE [LARGE SCALE GENOMIC DNA]</scope>
    <source>
        <strain evidence="2">IAEA</strain>
    </source>
</reference>
<name>A0A1B0B7B6_9MUSC</name>
<dbReference type="AlphaFoldDB" id="A0A1B0B7B6"/>
<evidence type="ECO:0000313" key="2">
    <source>
        <dbReference type="Proteomes" id="UP000092460"/>
    </source>
</evidence>
<dbReference type="Proteomes" id="UP000092460">
    <property type="component" value="Unassembled WGS sequence"/>
</dbReference>
<dbReference type="EnsemblMetazoa" id="GPPI021206-RA">
    <property type="protein sequence ID" value="GPPI021206-PA"/>
    <property type="gene ID" value="GPPI021206"/>
</dbReference>
<reference evidence="1" key="2">
    <citation type="submission" date="2020-05" db="UniProtKB">
        <authorList>
            <consortium name="EnsemblMetazoa"/>
        </authorList>
    </citation>
    <scope>IDENTIFICATION</scope>
    <source>
        <strain evidence="1">IAEA</strain>
    </source>
</reference>
<dbReference type="EMBL" id="JXJN01009506">
    <property type="status" value="NOT_ANNOTATED_CDS"/>
    <property type="molecule type" value="Genomic_DNA"/>
</dbReference>
<organism evidence="1 2">
    <name type="scientific">Glossina palpalis gambiensis</name>
    <dbReference type="NCBI Taxonomy" id="67801"/>
    <lineage>
        <taxon>Eukaryota</taxon>
        <taxon>Metazoa</taxon>
        <taxon>Ecdysozoa</taxon>
        <taxon>Arthropoda</taxon>
        <taxon>Hexapoda</taxon>
        <taxon>Insecta</taxon>
        <taxon>Pterygota</taxon>
        <taxon>Neoptera</taxon>
        <taxon>Endopterygota</taxon>
        <taxon>Diptera</taxon>
        <taxon>Brachycera</taxon>
        <taxon>Muscomorpha</taxon>
        <taxon>Hippoboscoidea</taxon>
        <taxon>Glossinidae</taxon>
        <taxon>Glossina</taxon>
    </lineage>
</organism>
<sequence>MNTSMVTRAVKCQKISRLVVTFICYDNFCQRSHMARLALIHLSNAFCVKVSIKISSNKVISRVGRKE</sequence>
<accession>A0A1B0B7B6</accession>
<proteinExistence type="predicted"/>